<evidence type="ECO:0000313" key="3">
    <source>
        <dbReference type="Proteomes" id="UP000245466"/>
    </source>
</evidence>
<dbReference type="InterPro" id="IPR042095">
    <property type="entry name" value="SUMF_sf"/>
</dbReference>
<dbReference type="PROSITE" id="PS51257">
    <property type="entry name" value="PROKAR_LIPOPROTEIN"/>
    <property type="match status" value="1"/>
</dbReference>
<dbReference type="SUPFAM" id="SSF56436">
    <property type="entry name" value="C-type lectin-like"/>
    <property type="match status" value="1"/>
</dbReference>
<dbReference type="OrthoDB" id="1491336at2"/>
<dbReference type="Gene3D" id="3.90.1580.10">
    <property type="entry name" value="paralog of FGE (formylglycine-generating enzyme)"/>
    <property type="match status" value="1"/>
</dbReference>
<dbReference type="InterPro" id="IPR005532">
    <property type="entry name" value="SUMF_dom"/>
</dbReference>
<feature type="domain" description="Sulfatase-modifying factor enzyme-like" evidence="1">
    <location>
        <begin position="69"/>
        <end position="374"/>
    </location>
</feature>
<keyword evidence="3" id="KW-1185">Reference proteome</keyword>
<protein>
    <submittedName>
        <fullName evidence="2">Formylglycine-generating enzyme required for sulfatase activity</fullName>
    </submittedName>
</protein>
<dbReference type="GO" id="GO:0120147">
    <property type="term" value="F:formylglycine-generating oxidase activity"/>
    <property type="evidence" value="ECO:0007669"/>
    <property type="project" value="TreeGrafter"/>
</dbReference>
<dbReference type="PANTHER" id="PTHR23150:SF19">
    <property type="entry name" value="FORMYLGLYCINE-GENERATING ENZYME"/>
    <property type="match status" value="1"/>
</dbReference>
<dbReference type="EMBL" id="QEKI01000001">
    <property type="protein sequence ID" value="PVY43724.1"/>
    <property type="molecule type" value="Genomic_DNA"/>
</dbReference>
<evidence type="ECO:0000259" key="1">
    <source>
        <dbReference type="Pfam" id="PF03781"/>
    </source>
</evidence>
<proteinExistence type="predicted"/>
<dbReference type="InterPro" id="IPR051043">
    <property type="entry name" value="Sulfatase_Mod_Factor_Kinase"/>
</dbReference>
<dbReference type="Pfam" id="PF03781">
    <property type="entry name" value="FGE-sulfatase"/>
    <property type="match status" value="1"/>
</dbReference>
<dbReference type="PANTHER" id="PTHR23150">
    <property type="entry name" value="SULFATASE MODIFYING FACTOR 1, 2"/>
    <property type="match status" value="1"/>
</dbReference>
<name>A0A2U1B4W1_9BACT</name>
<organism evidence="2 3">
    <name type="scientific">Pontibacter virosus</name>
    <dbReference type="NCBI Taxonomy" id="1765052"/>
    <lineage>
        <taxon>Bacteria</taxon>
        <taxon>Pseudomonadati</taxon>
        <taxon>Bacteroidota</taxon>
        <taxon>Cytophagia</taxon>
        <taxon>Cytophagales</taxon>
        <taxon>Hymenobacteraceae</taxon>
        <taxon>Pontibacter</taxon>
    </lineage>
</organism>
<comment type="caution">
    <text evidence="2">The sequence shown here is derived from an EMBL/GenBank/DDBJ whole genome shotgun (WGS) entry which is preliminary data.</text>
</comment>
<evidence type="ECO:0000313" key="2">
    <source>
        <dbReference type="EMBL" id="PVY43724.1"/>
    </source>
</evidence>
<gene>
    <name evidence="2" type="ORF">C8E01_10180</name>
</gene>
<sequence length="376" mass="41794">MKYLSLPILTVIAALSCCTQKNDDISSDAKNTARQSEELASCCTSAIPSRFAATDTQATVQPSENLQHEGMVWIEGGTFMMGASDQQARPDELPKHKVTVDGFWMDATEVTNAEFARFVEATGYVTTAEKKPDWAELKKQLPPGTPKPDESVLVPASLVFQPPAGRVNIQDFTSWWTWKEGANWRQPQGPGSSIAGKEDHPVVHISWYDAQAYCTWAGKRLPTEAEWEWAARGGLEDKTYPWGNEPINSSKANTWQGSFPTRNTEQDGFYRTAPVRSFAPNGYGLYDMAGNVWEWCSDFYHNRYYSMSHAAGGIRNPAGPTVSHDPDEPLAKKRVIRGGSFLCNDSYCSGFRVSSKMKSTEDSGMEHVGFRCLKNE</sequence>
<reference evidence="2 3" key="1">
    <citation type="submission" date="2018-04" db="EMBL/GenBank/DDBJ databases">
        <title>Genomic Encyclopedia of Type Strains, Phase IV (KMG-IV): sequencing the most valuable type-strain genomes for metagenomic binning, comparative biology and taxonomic classification.</title>
        <authorList>
            <person name="Goeker M."/>
        </authorList>
    </citation>
    <scope>NUCLEOTIDE SEQUENCE [LARGE SCALE GENOMIC DNA]</scope>
    <source>
        <strain evidence="2 3">DSM 100231</strain>
    </source>
</reference>
<dbReference type="Proteomes" id="UP000245466">
    <property type="component" value="Unassembled WGS sequence"/>
</dbReference>
<dbReference type="InterPro" id="IPR016187">
    <property type="entry name" value="CTDL_fold"/>
</dbReference>
<accession>A0A2U1B4W1</accession>
<dbReference type="RefSeq" id="WP_116541401.1">
    <property type="nucleotide sequence ID" value="NZ_QEKI01000001.1"/>
</dbReference>
<dbReference type="AlphaFoldDB" id="A0A2U1B4W1"/>